<comment type="caution">
    <text evidence="1">The sequence shown here is derived from an EMBL/GenBank/DDBJ whole genome shotgun (WGS) entry which is preliminary data.</text>
</comment>
<reference evidence="1" key="1">
    <citation type="submission" date="2020-06" db="EMBL/GenBank/DDBJ databases">
        <authorList>
            <consortium name="Plant Systems Biology data submission"/>
        </authorList>
    </citation>
    <scope>NUCLEOTIDE SEQUENCE</scope>
    <source>
        <strain evidence="1">D6</strain>
    </source>
</reference>
<accession>A0A9N8HZ79</accession>
<organism evidence="1 2">
    <name type="scientific">Seminavis robusta</name>
    <dbReference type="NCBI Taxonomy" id="568900"/>
    <lineage>
        <taxon>Eukaryota</taxon>
        <taxon>Sar</taxon>
        <taxon>Stramenopiles</taxon>
        <taxon>Ochrophyta</taxon>
        <taxon>Bacillariophyta</taxon>
        <taxon>Bacillariophyceae</taxon>
        <taxon>Bacillariophycidae</taxon>
        <taxon>Naviculales</taxon>
        <taxon>Naviculaceae</taxon>
        <taxon>Seminavis</taxon>
    </lineage>
</organism>
<dbReference type="Proteomes" id="UP001153069">
    <property type="component" value="Unassembled WGS sequence"/>
</dbReference>
<protein>
    <submittedName>
        <fullName evidence="1">Uncharacterized protein</fullName>
    </submittedName>
</protein>
<evidence type="ECO:0000313" key="1">
    <source>
        <dbReference type="EMBL" id="CAB9531177.1"/>
    </source>
</evidence>
<name>A0A9N8HZ79_9STRA</name>
<keyword evidence="2" id="KW-1185">Reference proteome</keyword>
<dbReference type="EMBL" id="CAICTM010003304">
    <property type="protein sequence ID" value="CAB9531177.1"/>
    <property type="molecule type" value="Genomic_DNA"/>
</dbReference>
<proteinExistence type="predicted"/>
<gene>
    <name evidence="1" type="ORF">SEMRO_3306_G346480.1</name>
</gene>
<sequence>MEPTGQTRLTFSGDCGALTIDAQGRPWSMHMTIQGVPGNNPTTWTSHGALFCKVVDAHAFYFEHMQSSPARISSEGLAFSISLTGCFDPKAGRVPPVEFENEAPGGAFFRGVCPALRIPVEFEDDNDGTDEKKTESSRID</sequence>
<dbReference type="AlphaFoldDB" id="A0A9N8HZ79"/>
<evidence type="ECO:0000313" key="2">
    <source>
        <dbReference type="Proteomes" id="UP001153069"/>
    </source>
</evidence>